<protein>
    <recommendedName>
        <fullName evidence="3">Co-chaperone DjlA N-terminal domain-containing protein</fullName>
    </recommendedName>
</protein>
<organism evidence="1 2">
    <name type="scientific">Sulfurospirillum barnesii (strain ATCC 700032 / DSM 10660 / SES-3)</name>
    <dbReference type="NCBI Taxonomy" id="760154"/>
    <lineage>
        <taxon>Bacteria</taxon>
        <taxon>Pseudomonadati</taxon>
        <taxon>Campylobacterota</taxon>
        <taxon>Epsilonproteobacteria</taxon>
        <taxon>Campylobacterales</taxon>
        <taxon>Sulfurospirillaceae</taxon>
        <taxon>Sulfurospirillum</taxon>
    </lineage>
</organism>
<dbReference type="Gene3D" id="1.10.3680.10">
    <property type="entry name" value="TerB-like"/>
    <property type="match status" value="1"/>
</dbReference>
<evidence type="ECO:0000313" key="1">
    <source>
        <dbReference type="EMBL" id="AFL68439.1"/>
    </source>
</evidence>
<dbReference type="eggNOG" id="COG3793">
    <property type="taxonomic scope" value="Bacteria"/>
</dbReference>
<dbReference type="KEGG" id="sba:Sulba_1143"/>
<accession>I3XWW5</accession>
<dbReference type="OrthoDB" id="5345601at2"/>
<dbReference type="PATRIC" id="fig|760154.4.peg.1145"/>
<evidence type="ECO:0008006" key="3">
    <source>
        <dbReference type="Google" id="ProtNLM"/>
    </source>
</evidence>
<dbReference type="AlphaFoldDB" id="I3XWW5"/>
<dbReference type="Proteomes" id="UP000006176">
    <property type="component" value="Chromosome"/>
</dbReference>
<dbReference type="HOGENOM" id="CLU_148532_0_0_7"/>
<reference evidence="1 2" key="1">
    <citation type="submission" date="2012-06" db="EMBL/GenBank/DDBJ databases">
        <title>Complete sequence of Sulfurospirillum barnesii SES-3.</title>
        <authorList>
            <consortium name="US DOE Joint Genome Institute"/>
            <person name="Lucas S."/>
            <person name="Han J."/>
            <person name="Lapidus A."/>
            <person name="Cheng J.-F."/>
            <person name="Goodwin L."/>
            <person name="Pitluck S."/>
            <person name="Peters L."/>
            <person name="Ovchinnikova G."/>
            <person name="Lu M."/>
            <person name="Detter J.C."/>
            <person name="Han C."/>
            <person name="Tapia R."/>
            <person name="Land M."/>
            <person name="Hauser L."/>
            <person name="Kyrpides N."/>
            <person name="Ivanova N."/>
            <person name="Pagani I."/>
            <person name="Stolz J."/>
            <person name="Arkin A."/>
            <person name="Dehal P."/>
            <person name="Oremland R."/>
            <person name="Saltikov C."/>
            <person name="Basu P."/>
            <person name="Hollibaugh J."/>
            <person name="Newman D."/>
            <person name="Stolyar S."/>
            <person name="Hazen T."/>
            <person name="Woyke T."/>
        </authorList>
    </citation>
    <scope>NUCLEOTIDE SEQUENCE [LARGE SCALE GENOMIC DNA]</scope>
    <source>
        <strain evidence="2">ATCC 700032 / DSM 10660 / SES-3</strain>
    </source>
</reference>
<gene>
    <name evidence="1" type="ordered locus">Sulba_1143</name>
</gene>
<name>I3XWW5_SULBS</name>
<dbReference type="EMBL" id="CP003333">
    <property type="protein sequence ID" value="AFL68439.1"/>
    <property type="molecule type" value="Genomic_DNA"/>
</dbReference>
<dbReference type="SUPFAM" id="SSF158682">
    <property type="entry name" value="TerB-like"/>
    <property type="match status" value="1"/>
</dbReference>
<evidence type="ECO:0000313" key="2">
    <source>
        <dbReference type="Proteomes" id="UP000006176"/>
    </source>
</evidence>
<dbReference type="InterPro" id="IPR029024">
    <property type="entry name" value="TerB-like"/>
</dbReference>
<proteinExistence type="predicted"/>
<keyword evidence="2" id="KW-1185">Reference proteome</keyword>
<dbReference type="CDD" id="cd07177">
    <property type="entry name" value="terB_like"/>
    <property type="match status" value="1"/>
</dbReference>
<sequence>MLLMKLSSEEKFAFLQLAQYVAKLDGEYGPKEREVIEEYCTEMGIENVEINMELFDLDTLLSIFKSPKSQKIAILALMVLVHIDDKYGIYEHKVMYKIAQIFKLDETKMHLFSMWGKAGSALYEQALVFTER</sequence>